<dbReference type="PROSITE" id="PS51722">
    <property type="entry name" value="G_TR_2"/>
    <property type="match status" value="1"/>
</dbReference>
<keyword evidence="8" id="KW-0479">Metal-binding</keyword>
<proteinExistence type="inferred from homology"/>
<comment type="catalytic activity">
    <reaction evidence="8">
        <text>GTP + H2O = GDP + phosphate + H(+)</text>
        <dbReference type="Rhea" id="RHEA:19669"/>
        <dbReference type="ChEBI" id="CHEBI:15377"/>
        <dbReference type="ChEBI" id="CHEBI:15378"/>
        <dbReference type="ChEBI" id="CHEBI:37565"/>
        <dbReference type="ChEBI" id="CHEBI:43474"/>
        <dbReference type="ChEBI" id="CHEBI:58189"/>
        <dbReference type="EC" id="3.6.5.3"/>
    </reaction>
</comment>
<keyword evidence="6 8" id="KW-0648">Protein biosynthesis</keyword>
<dbReference type="SUPFAM" id="SSF50465">
    <property type="entry name" value="EF-Tu/eEF-1alpha/eIF2-gamma C-terminal domain"/>
    <property type="match status" value="1"/>
</dbReference>
<dbReference type="NCBIfam" id="TIGR00483">
    <property type="entry name" value="EF-1_alpha"/>
    <property type="match status" value="1"/>
</dbReference>
<dbReference type="AlphaFoldDB" id="A0A075G8Y3"/>
<dbReference type="Gene3D" id="2.40.30.10">
    <property type="entry name" value="Translation factors"/>
    <property type="match status" value="2"/>
</dbReference>
<dbReference type="Gene3D" id="3.40.50.300">
    <property type="entry name" value="P-loop containing nucleotide triphosphate hydrolases"/>
    <property type="match status" value="1"/>
</dbReference>
<dbReference type="InterPro" id="IPR004161">
    <property type="entry name" value="EFTu-like_2"/>
</dbReference>
<name>A0A075G8Y3_9EURY</name>
<dbReference type="GO" id="GO:0005525">
    <property type="term" value="F:GTP binding"/>
    <property type="evidence" value="ECO:0007669"/>
    <property type="project" value="UniProtKB-UniRule"/>
</dbReference>
<dbReference type="Pfam" id="PF03144">
    <property type="entry name" value="GTP_EFTU_D2"/>
    <property type="match status" value="1"/>
</dbReference>
<evidence type="ECO:0000313" key="10">
    <source>
        <dbReference type="EMBL" id="AIF00109.1"/>
    </source>
</evidence>
<dbReference type="GO" id="GO:0003924">
    <property type="term" value="F:GTPase activity"/>
    <property type="evidence" value="ECO:0007669"/>
    <property type="project" value="UniProtKB-UniRule"/>
</dbReference>
<gene>
    <name evidence="8" type="primary">tuf</name>
</gene>
<sequence>MVQIGVVSRRVTQRSVYTMGSQWEDKSKDHLNIVFVGHVDHGKSTTVGRLMLDSGHIEAHVIEKFEKEAAERGKAGFGFAYVMDGLKEERERGITIDVAHKEFYTPNYYFTVIDAPGHRDFVKNMITGTSQADAAVLNVAANDGVNAQTKEHAFLAKVLGVKELIVNVNKMDISGVDWSEDKYNSVVEEVSNLLRMAGFKPDDIPFIPCSAIEGDNVYNKSDNTPWYSGPTLFEAIDAVQLPPKPIDKPLRLPIQDVYKIGGIGTVPVGKIETGTLNAGKTVQFNPSEKSAEVKSIEMHHTVVDKAQPGDNVGFNVRGLSATDIRRGDVAGYTDNPPMYVRHDETFVGQIQLMDIPKAIGAGYTPVFHAHTAQVAVRFAELLEKTSKGQKTANPDFLVTGDACLVRFAPTKPMAIEEASVFPELSRFAIRDMGKTVAAGVCMKIEKK</sequence>
<accession>A0A075G8Y3</accession>
<evidence type="ECO:0000256" key="3">
    <source>
        <dbReference type="ARBA" id="ARBA00022741"/>
    </source>
</evidence>
<dbReference type="InterPro" id="IPR027417">
    <property type="entry name" value="P-loop_NTPase"/>
</dbReference>
<dbReference type="GO" id="GO:0003746">
    <property type="term" value="F:translation elongation factor activity"/>
    <property type="evidence" value="ECO:0007669"/>
    <property type="project" value="UniProtKB-UniRule"/>
</dbReference>
<evidence type="ECO:0000259" key="9">
    <source>
        <dbReference type="PROSITE" id="PS51722"/>
    </source>
</evidence>
<dbReference type="NCBIfam" id="TIGR00231">
    <property type="entry name" value="small_GTP"/>
    <property type="match status" value="1"/>
</dbReference>
<evidence type="ECO:0000256" key="2">
    <source>
        <dbReference type="ARBA" id="ARBA00022490"/>
    </source>
</evidence>
<dbReference type="InterPro" id="IPR031157">
    <property type="entry name" value="G_TR_CS"/>
</dbReference>
<keyword evidence="4 8" id="KW-0251">Elongation factor</keyword>
<evidence type="ECO:0000256" key="8">
    <source>
        <dbReference type="HAMAP-Rule" id="MF_00118"/>
    </source>
</evidence>
<dbReference type="FunFam" id="2.40.30.10:FF:000003">
    <property type="entry name" value="Elongation factor 1-alpha"/>
    <property type="match status" value="1"/>
</dbReference>
<dbReference type="SUPFAM" id="SSF50447">
    <property type="entry name" value="Translation proteins"/>
    <property type="match status" value="1"/>
</dbReference>
<feature type="domain" description="Tr-type G" evidence="9">
    <location>
        <begin position="28"/>
        <end position="244"/>
    </location>
</feature>
<dbReference type="CDD" id="cd03705">
    <property type="entry name" value="EF1_alpha_III"/>
    <property type="match status" value="1"/>
</dbReference>
<comment type="function">
    <text evidence="8">GTP hydrolase that promotes the GTP-dependent binding of aminoacyl-tRNA to the A-site of ribosomes during protein biosynthesis.</text>
</comment>
<feature type="binding site" evidence="8">
    <location>
        <position position="44"/>
    </location>
    <ligand>
        <name>Mg(2+)</name>
        <dbReference type="ChEBI" id="CHEBI:18420"/>
    </ligand>
</feature>
<dbReference type="EMBL" id="KF900581">
    <property type="protein sequence ID" value="AIF00109.1"/>
    <property type="molecule type" value="Genomic_DNA"/>
</dbReference>
<dbReference type="GO" id="GO:0000287">
    <property type="term" value="F:magnesium ion binding"/>
    <property type="evidence" value="ECO:0007669"/>
    <property type="project" value="UniProtKB-UniRule"/>
</dbReference>
<dbReference type="InterPro" id="IPR000795">
    <property type="entry name" value="T_Tr_GTP-bd_dom"/>
</dbReference>
<dbReference type="InterPro" id="IPR005225">
    <property type="entry name" value="Small_GTP-bd"/>
</dbReference>
<dbReference type="GO" id="GO:0005737">
    <property type="term" value="C:cytoplasm"/>
    <property type="evidence" value="ECO:0007669"/>
    <property type="project" value="UniProtKB-SubCell"/>
</dbReference>
<dbReference type="PANTHER" id="PTHR23115">
    <property type="entry name" value="TRANSLATION FACTOR"/>
    <property type="match status" value="1"/>
</dbReference>
<dbReference type="PROSITE" id="PS00301">
    <property type="entry name" value="G_TR_1"/>
    <property type="match status" value="1"/>
</dbReference>
<dbReference type="InterPro" id="IPR054696">
    <property type="entry name" value="GTP-eEF1A_C"/>
</dbReference>
<reference evidence="10" key="1">
    <citation type="journal article" date="2014" name="Genome Biol. Evol.">
        <title>Pangenome evidence for extensive interdomain horizontal transfer affecting lineage core and shell genes in uncultured planktonic thaumarchaeota and euryarchaeota.</title>
        <authorList>
            <person name="Deschamps P."/>
            <person name="Zivanovic Y."/>
            <person name="Moreira D."/>
            <person name="Rodriguez-Valera F."/>
            <person name="Lopez-Garcia P."/>
        </authorList>
    </citation>
    <scope>NUCLEOTIDE SEQUENCE</scope>
</reference>
<evidence type="ECO:0000256" key="1">
    <source>
        <dbReference type="ARBA" id="ARBA00004496"/>
    </source>
</evidence>
<protein>
    <recommendedName>
        <fullName evidence="8">Elongation factor 1-alpha</fullName>
        <shortName evidence="8">EF-1-alpha</shortName>
        <ecNumber evidence="8">3.6.5.3</ecNumber>
    </recommendedName>
    <alternativeName>
        <fullName evidence="8">Elongation factor Tu</fullName>
        <shortName evidence="8">EF-Tu</shortName>
    </alternativeName>
</protein>
<keyword evidence="8" id="KW-0460">Magnesium</keyword>
<dbReference type="InterPro" id="IPR009001">
    <property type="entry name" value="Transl_elong_EF1A/Init_IF2_C"/>
</dbReference>
<keyword evidence="5 8" id="KW-0378">Hydrolase</keyword>
<dbReference type="EC" id="3.6.5.3" evidence="8"/>
<keyword evidence="7 8" id="KW-0342">GTP-binding</keyword>
<keyword evidence="2 8" id="KW-0963">Cytoplasm</keyword>
<evidence type="ECO:0000256" key="7">
    <source>
        <dbReference type="ARBA" id="ARBA00023134"/>
    </source>
</evidence>
<dbReference type="CDD" id="cd01883">
    <property type="entry name" value="EF1_alpha"/>
    <property type="match status" value="1"/>
</dbReference>
<dbReference type="SUPFAM" id="SSF52540">
    <property type="entry name" value="P-loop containing nucleoside triphosphate hydrolases"/>
    <property type="match status" value="1"/>
</dbReference>
<keyword evidence="3 8" id="KW-0547">Nucleotide-binding</keyword>
<dbReference type="CDD" id="cd03693">
    <property type="entry name" value="EF1_alpha_II"/>
    <property type="match status" value="1"/>
</dbReference>
<organism evidence="10">
    <name type="scientific">uncultured marine group II/III euryarchaeote KM3_12_C02</name>
    <dbReference type="NCBI Taxonomy" id="1457858"/>
    <lineage>
        <taxon>Archaea</taxon>
        <taxon>Methanobacteriati</taxon>
        <taxon>Methanobacteriota</taxon>
        <taxon>environmental samples</taxon>
    </lineage>
</organism>
<feature type="binding site" evidence="8">
    <location>
        <begin position="114"/>
        <end position="118"/>
    </location>
    <ligand>
        <name>GTP</name>
        <dbReference type="ChEBI" id="CHEBI:37565"/>
    </ligand>
</feature>
<dbReference type="HAMAP" id="MF_00118_A">
    <property type="entry name" value="EF_Tu_A"/>
    <property type="match status" value="1"/>
</dbReference>
<feature type="binding site" evidence="8">
    <location>
        <begin position="169"/>
        <end position="172"/>
    </location>
    <ligand>
        <name>GTP</name>
        <dbReference type="ChEBI" id="CHEBI:37565"/>
    </ligand>
</feature>
<evidence type="ECO:0000256" key="4">
    <source>
        <dbReference type="ARBA" id="ARBA00022768"/>
    </source>
</evidence>
<feature type="binding site" evidence="8">
    <location>
        <begin position="37"/>
        <end position="44"/>
    </location>
    <ligand>
        <name>GTP</name>
        <dbReference type="ChEBI" id="CHEBI:37565"/>
    </ligand>
</feature>
<comment type="similarity">
    <text evidence="8">Belongs to the TRAFAC class translation factor GTPase superfamily. Classic translation factor GTPase family. EF-Tu/EF-1A subfamily.</text>
</comment>
<dbReference type="Pfam" id="PF00009">
    <property type="entry name" value="GTP_EFTU"/>
    <property type="match status" value="1"/>
</dbReference>
<dbReference type="NCBIfam" id="NF008969">
    <property type="entry name" value="PRK12317.1"/>
    <property type="match status" value="1"/>
</dbReference>
<comment type="subcellular location">
    <subcellularLocation>
        <location evidence="1 8">Cytoplasm</location>
    </subcellularLocation>
</comment>
<dbReference type="InterPro" id="IPR050100">
    <property type="entry name" value="TRAFAC_GTPase_members"/>
</dbReference>
<dbReference type="InterPro" id="IPR009000">
    <property type="entry name" value="Transl_B-barrel_sf"/>
</dbReference>
<evidence type="ECO:0000256" key="6">
    <source>
        <dbReference type="ARBA" id="ARBA00022917"/>
    </source>
</evidence>
<dbReference type="PRINTS" id="PR00315">
    <property type="entry name" value="ELONGATNFCT"/>
</dbReference>
<dbReference type="InterPro" id="IPR004539">
    <property type="entry name" value="Transl_elong_EF1A_euk/arc"/>
</dbReference>
<evidence type="ECO:0000256" key="5">
    <source>
        <dbReference type="ARBA" id="ARBA00022801"/>
    </source>
</evidence>
<dbReference type="Pfam" id="PF22594">
    <property type="entry name" value="GTP-eEF1A_C"/>
    <property type="match status" value="1"/>
</dbReference>